<feature type="transmembrane region" description="Helical" evidence="2">
    <location>
        <begin position="52"/>
        <end position="73"/>
    </location>
</feature>
<evidence type="ECO:0000256" key="1">
    <source>
        <dbReference type="SAM" id="MobiDB-lite"/>
    </source>
</evidence>
<keyword evidence="2" id="KW-0812">Transmembrane</keyword>
<name>A0A182QSN7_9DIPT</name>
<dbReference type="Proteomes" id="UP000075886">
    <property type="component" value="Unassembled WGS sequence"/>
</dbReference>
<feature type="compositionally biased region" description="Low complexity" evidence="1">
    <location>
        <begin position="330"/>
        <end position="343"/>
    </location>
</feature>
<keyword evidence="4" id="KW-1185">Reference proteome</keyword>
<feature type="region of interest" description="Disordered" evidence="1">
    <location>
        <begin position="320"/>
        <end position="353"/>
    </location>
</feature>
<organism evidence="3 4">
    <name type="scientific">Anopheles farauti</name>
    <dbReference type="NCBI Taxonomy" id="69004"/>
    <lineage>
        <taxon>Eukaryota</taxon>
        <taxon>Metazoa</taxon>
        <taxon>Ecdysozoa</taxon>
        <taxon>Arthropoda</taxon>
        <taxon>Hexapoda</taxon>
        <taxon>Insecta</taxon>
        <taxon>Pterygota</taxon>
        <taxon>Neoptera</taxon>
        <taxon>Endopterygota</taxon>
        <taxon>Diptera</taxon>
        <taxon>Nematocera</taxon>
        <taxon>Culicoidea</taxon>
        <taxon>Culicidae</taxon>
        <taxon>Anophelinae</taxon>
        <taxon>Anopheles</taxon>
    </lineage>
</organism>
<sequence length="353" mass="35975">MWRWICTAAAFSFATSAVFMLARAFSIMLVVLDSGTIVTALLLLLNCDTKLLVSFALRLPVVVALVWTLLLLLRRLEIMELPLVAVLPPVCDDEPCPYEEEPASCSSPRSVRFDGAFFGSGVDVTTVLSCMSTSVSFVAGGGAATADVVLSFDAPVSLAFCSAAFCSAGSVLAELLTVGVVAVTVFLVDVADDSIDTASSLESAIFSDTSTAVAVGMLSVAASAAGAAPVDGVVLVMASDDFSTVSAAAGTAPSSLVACASARSCLSPAGSLVSLCPSVELASPMVVVTYTDLLLESDSCDADGCTVTEIWTVATTLPRAGPEMAPTRDSSSSSLTSSCSPTTGHDRAPVEAC</sequence>
<keyword evidence="2" id="KW-1133">Transmembrane helix</keyword>
<proteinExistence type="predicted"/>
<feature type="compositionally biased region" description="Basic and acidic residues" evidence="1">
    <location>
        <begin position="344"/>
        <end position="353"/>
    </location>
</feature>
<evidence type="ECO:0000313" key="3">
    <source>
        <dbReference type="EnsemblMetazoa" id="AFAF016035-PA"/>
    </source>
</evidence>
<reference evidence="3" key="2">
    <citation type="submission" date="2020-05" db="UniProtKB">
        <authorList>
            <consortium name="EnsemblMetazoa"/>
        </authorList>
    </citation>
    <scope>IDENTIFICATION</scope>
    <source>
        <strain evidence="3">FAR1</strain>
    </source>
</reference>
<dbReference type="VEuPathDB" id="VectorBase:AFAF016035"/>
<evidence type="ECO:0000313" key="4">
    <source>
        <dbReference type="Proteomes" id="UP000075886"/>
    </source>
</evidence>
<protein>
    <submittedName>
        <fullName evidence="3">Uncharacterized protein</fullName>
    </submittedName>
</protein>
<dbReference type="EnsemblMetazoa" id="AFAF016035-RA">
    <property type="protein sequence ID" value="AFAF016035-PA"/>
    <property type="gene ID" value="AFAF016035"/>
</dbReference>
<accession>A0A182QSN7</accession>
<feature type="transmembrane region" description="Helical" evidence="2">
    <location>
        <begin position="26"/>
        <end position="45"/>
    </location>
</feature>
<keyword evidence="2" id="KW-0472">Membrane</keyword>
<evidence type="ECO:0000256" key="2">
    <source>
        <dbReference type="SAM" id="Phobius"/>
    </source>
</evidence>
<dbReference type="EMBL" id="AXCN02001066">
    <property type="status" value="NOT_ANNOTATED_CDS"/>
    <property type="molecule type" value="Genomic_DNA"/>
</dbReference>
<reference evidence="4" key="1">
    <citation type="submission" date="2014-01" db="EMBL/GenBank/DDBJ databases">
        <title>The Genome Sequence of Anopheles farauti FAR1 (V2).</title>
        <authorList>
            <consortium name="The Broad Institute Genomics Platform"/>
            <person name="Neafsey D.E."/>
            <person name="Besansky N."/>
            <person name="Howell P."/>
            <person name="Walton C."/>
            <person name="Young S.K."/>
            <person name="Zeng Q."/>
            <person name="Gargeya S."/>
            <person name="Fitzgerald M."/>
            <person name="Haas B."/>
            <person name="Abouelleil A."/>
            <person name="Allen A.W."/>
            <person name="Alvarado L."/>
            <person name="Arachchi H.M."/>
            <person name="Berlin A.M."/>
            <person name="Chapman S.B."/>
            <person name="Gainer-Dewar J."/>
            <person name="Goldberg J."/>
            <person name="Griggs A."/>
            <person name="Gujja S."/>
            <person name="Hansen M."/>
            <person name="Howarth C."/>
            <person name="Imamovic A."/>
            <person name="Ireland A."/>
            <person name="Larimer J."/>
            <person name="McCowan C."/>
            <person name="Murphy C."/>
            <person name="Pearson M."/>
            <person name="Poon T.W."/>
            <person name="Priest M."/>
            <person name="Roberts A."/>
            <person name="Saif S."/>
            <person name="Shea T."/>
            <person name="Sisk P."/>
            <person name="Sykes S."/>
            <person name="Wortman J."/>
            <person name="Nusbaum C."/>
            <person name="Birren B."/>
        </authorList>
    </citation>
    <scope>NUCLEOTIDE SEQUENCE [LARGE SCALE GENOMIC DNA]</scope>
    <source>
        <strain evidence="4">FAR1</strain>
    </source>
</reference>
<dbReference type="AlphaFoldDB" id="A0A182QSN7"/>